<dbReference type="EnsemblMetazoa" id="AMEM017717-RA">
    <property type="protein sequence ID" value="AMEM017717-PA"/>
    <property type="gene ID" value="AMEM017717"/>
</dbReference>
<name>A0A182VMZ2_ANOME</name>
<evidence type="ECO:0000313" key="1">
    <source>
        <dbReference type="EnsemblMetazoa" id="AMEM017717-PA"/>
    </source>
</evidence>
<sequence length="188" mass="18521">MSATNGAAADADANGVDDDDAVDVGGCGGTTAVAAAAITGDASFRPAAVLVSPPISVSESIERIEIESCEVRLGFLNMLSESRASCPRWLSTTTVSDVADCPLAVVAGATFTIGAAATGAGELGAIKTVDTSTPAGAFEDSSSLLVMNSPPIGLSLRDGGCEPSCAALGGGLADDADEALLEENRLLG</sequence>
<dbReference type="AlphaFoldDB" id="A0A182VMZ2"/>
<organism evidence="1 2">
    <name type="scientific">Anopheles merus</name>
    <name type="common">Mosquito</name>
    <dbReference type="NCBI Taxonomy" id="30066"/>
    <lineage>
        <taxon>Eukaryota</taxon>
        <taxon>Metazoa</taxon>
        <taxon>Ecdysozoa</taxon>
        <taxon>Arthropoda</taxon>
        <taxon>Hexapoda</taxon>
        <taxon>Insecta</taxon>
        <taxon>Pterygota</taxon>
        <taxon>Neoptera</taxon>
        <taxon>Endopterygota</taxon>
        <taxon>Diptera</taxon>
        <taxon>Nematocera</taxon>
        <taxon>Culicoidea</taxon>
        <taxon>Culicidae</taxon>
        <taxon>Anophelinae</taxon>
        <taxon>Anopheles</taxon>
    </lineage>
</organism>
<protein>
    <submittedName>
        <fullName evidence="1">Uncharacterized protein</fullName>
    </submittedName>
</protein>
<dbReference type="Proteomes" id="UP000075903">
    <property type="component" value="Unassembled WGS sequence"/>
</dbReference>
<dbReference type="VEuPathDB" id="VectorBase:AMEM017717"/>
<keyword evidence="2" id="KW-1185">Reference proteome</keyword>
<evidence type="ECO:0000313" key="2">
    <source>
        <dbReference type="Proteomes" id="UP000075903"/>
    </source>
</evidence>
<proteinExistence type="predicted"/>
<reference evidence="1" key="1">
    <citation type="submission" date="2020-05" db="UniProtKB">
        <authorList>
            <consortium name="EnsemblMetazoa"/>
        </authorList>
    </citation>
    <scope>IDENTIFICATION</scope>
    <source>
        <strain evidence="1">MAF</strain>
    </source>
</reference>
<accession>A0A182VMZ2</accession>